<accession>A0A1G2MCF3</accession>
<name>A0A1G2MCF3_9BACT</name>
<dbReference type="InterPro" id="IPR013783">
    <property type="entry name" value="Ig-like_fold"/>
</dbReference>
<organism evidence="2 3">
    <name type="scientific">Candidatus Taylorbacteria bacterium RIFCSPHIGHO2_01_FULL_51_15</name>
    <dbReference type="NCBI Taxonomy" id="1802304"/>
    <lineage>
        <taxon>Bacteria</taxon>
        <taxon>Candidatus Tayloriibacteriota</taxon>
    </lineage>
</organism>
<protein>
    <recommendedName>
        <fullName evidence="4">CARDB domain-containing protein</fullName>
    </recommendedName>
</protein>
<feature type="chain" id="PRO_5009583634" description="CARDB domain-containing protein" evidence="1">
    <location>
        <begin position="27"/>
        <end position="298"/>
    </location>
</feature>
<evidence type="ECO:0000313" key="3">
    <source>
        <dbReference type="Proteomes" id="UP000178121"/>
    </source>
</evidence>
<evidence type="ECO:0008006" key="4">
    <source>
        <dbReference type="Google" id="ProtNLM"/>
    </source>
</evidence>
<evidence type="ECO:0000313" key="2">
    <source>
        <dbReference type="EMBL" id="OHA21394.1"/>
    </source>
</evidence>
<keyword evidence="1" id="KW-0732">Signal</keyword>
<reference evidence="2 3" key="1">
    <citation type="journal article" date="2016" name="Nat. Commun.">
        <title>Thousands of microbial genomes shed light on interconnected biogeochemical processes in an aquifer system.</title>
        <authorList>
            <person name="Anantharaman K."/>
            <person name="Brown C.T."/>
            <person name="Hug L.A."/>
            <person name="Sharon I."/>
            <person name="Castelle C.J."/>
            <person name="Probst A.J."/>
            <person name="Thomas B.C."/>
            <person name="Singh A."/>
            <person name="Wilkins M.J."/>
            <person name="Karaoz U."/>
            <person name="Brodie E.L."/>
            <person name="Williams K.H."/>
            <person name="Hubbard S.S."/>
            <person name="Banfield J.F."/>
        </authorList>
    </citation>
    <scope>NUCLEOTIDE SEQUENCE [LARGE SCALE GENOMIC DNA]</scope>
</reference>
<comment type="caution">
    <text evidence="2">The sequence shown here is derived from an EMBL/GenBank/DDBJ whole genome shotgun (WGS) entry which is preliminary data.</text>
</comment>
<gene>
    <name evidence="2" type="ORF">A2849_00150</name>
</gene>
<proteinExistence type="predicted"/>
<dbReference type="Proteomes" id="UP000178121">
    <property type="component" value="Unassembled WGS sequence"/>
</dbReference>
<sequence>MSTSVSFFRTSALAVAAMMFVFPALASADTAEDFGSIPSSPAGKVTLSVQMGTAVSKGNVVNVPAGTPITLVWTVPTGWKGCWSNWQSAAITASGSLRGNIPAGQARRAFILTCFGVGQSQTVALTVNVVKPDLTVSSFTGSATAVGPTPAVPAVPANPNANPPVEARRAIPAKSNKGLYYAGTPGTGAASGGIVLKATAKNSGKTPAASGGFVFAKYEWAQTTTPTKAGTSWQLLKEGFIDTPIAPNKTGVVDEYSHAATPGGPYYFRITLDSTGVVNEAKEDNNMRIIGPYTFVAR</sequence>
<dbReference type="AlphaFoldDB" id="A0A1G2MCF3"/>
<dbReference type="EMBL" id="MHRI01000009">
    <property type="protein sequence ID" value="OHA21394.1"/>
    <property type="molecule type" value="Genomic_DNA"/>
</dbReference>
<evidence type="ECO:0000256" key="1">
    <source>
        <dbReference type="SAM" id="SignalP"/>
    </source>
</evidence>
<feature type="signal peptide" evidence="1">
    <location>
        <begin position="1"/>
        <end position="26"/>
    </location>
</feature>
<dbReference type="Gene3D" id="2.60.40.10">
    <property type="entry name" value="Immunoglobulins"/>
    <property type="match status" value="1"/>
</dbReference>